<reference evidence="3" key="3">
    <citation type="submission" date="2015-04" db="UniProtKB">
        <authorList>
            <consortium name="EnsemblPlants"/>
        </authorList>
    </citation>
    <scope>IDENTIFICATION</scope>
    <source>
        <strain evidence="3">cv. Jemalong A17</strain>
    </source>
</reference>
<dbReference type="GO" id="GO:0016787">
    <property type="term" value="F:hydrolase activity"/>
    <property type="evidence" value="ECO:0007669"/>
    <property type="project" value="UniProtKB-KW"/>
</dbReference>
<evidence type="ECO:0000313" key="4">
    <source>
        <dbReference type="Proteomes" id="UP000002051"/>
    </source>
</evidence>
<evidence type="ECO:0000313" key="2">
    <source>
        <dbReference type="EMBL" id="KEH17956.1"/>
    </source>
</evidence>
<feature type="domain" description="AB hydrolase-1" evidence="1">
    <location>
        <begin position="7"/>
        <end position="118"/>
    </location>
</feature>
<dbReference type="PANTHER" id="PTHR10992">
    <property type="entry name" value="METHYLESTERASE FAMILY MEMBER"/>
    <property type="match status" value="1"/>
</dbReference>
<dbReference type="EMBL" id="CM001224">
    <property type="protein sequence ID" value="KEH17956.1"/>
    <property type="molecule type" value="Genomic_DNA"/>
</dbReference>
<gene>
    <name evidence="3" type="primary">25500146</name>
    <name evidence="2" type="ordered locus">MTR_8g007670</name>
</gene>
<accession>A0A072TL82</accession>
<dbReference type="InterPro" id="IPR000073">
    <property type="entry name" value="AB_hydrolase_1"/>
</dbReference>
<organism evidence="2 4">
    <name type="scientific">Medicago truncatula</name>
    <name type="common">Barrel medic</name>
    <name type="synonym">Medicago tribuloides</name>
    <dbReference type="NCBI Taxonomy" id="3880"/>
    <lineage>
        <taxon>Eukaryota</taxon>
        <taxon>Viridiplantae</taxon>
        <taxon>Streptophyta</taxon>
        <taxon>Embryophyta</taxon>
        <taxon>Tracheophyta</taxon>
        <taxon>Spermatophyta</taxon>
        <taxon>Magnoliopsida</taxon>
        <taxon>eudicotyledons</taxon>
        <taxon>Gunneridae</taxon>
        <taxon>Pentapetalae</taxon>
        <taxon>rosids</taxon>
        <taxon>fabids</taxon>
        <taxon>Fabales</taxon>
        <taxon>Fabaceae</taxon>
        <taxon>Papilionoideae</taxon>
        <taxon>50 kb inversion clade</taxon>
        <taxon>NPAAA clade</taxon>
        <taxon>Hologalegina</taxon>
        <taxon>IRL clade</taxon>
        <taxon>Trifolieae</taxon>
        <taxon>Medicago</taxon>
    </lineage>
</organism>
<proteinExistence type="predicted"/>
<protein>
    <submittedName>
        <fullName evidence="2">Alpha/beta fold hydrolase</fullName>
    </submittedName>
</protein>
<evidence type="ECO:0000313" key="3">
    <source>
        <dbReference type="EnsemblPlants" id="KEH17956"/>
    </source>
</evidence>
<keyword evidence="4" id="KW-1185">Reference proteome</keyword>
<dbReference type="AlphaFoldDB" id="A0A072TL82"/>
<dbReference type="ExpressionAtlas" id="A0A072TL82">
    <property type="expression patterns" value="differential"/>
</dbReference>
<reference evidence="2 4" key="2">
    <citation type="journal article" date="2014" name="BMC Genomics">
        <title>An improved genome release (version Mt4.0) for the model legume Medicago truncatula.</title>
        <authorList>
            <person name="Tang H."/>
            <person name="Krishnakumar V."/>
            <person name="Bidwell S."/>
            <person name="Rosen B."/>
            <person name="Chan A."/>
            <person name="Zhou S."/>
            <person name="Gentzbittel L."/>
            <person name="Childs K.L."/>
            <person name="Yandell M."/>
            <person name="Gundlach H."/>
            <person name="Mayer K.F."/>
            <person name="Schwartz D.C."/>
            <person name="Town C.D."/>
        </authorList>
    </citation>
    <scope>GENOME REANNOTATION</scope>
    <source>
        <strain evidence="2">A17</strain>
        <strain evidence="3 4">cv. Jemalong A17</strain>
    </source>
</reference>
<dbReference type="SUPFAM" id="SSF53474">
    <property type="entry name" value="alpha/beta-Hydrolases"/>
    <property type="match status" value="1"/>
</dbReference>
<dbReference type="Proteomes" id="UP000002051">
    <property type="component" value="Chromosome 8"/>
</dbReference>
<dbReference type="EnsemblPlants" id="KEH17956">
    <property type="protein sequence ID" value="KEH17956"/>
    <property type="gene ID" value="MTR_8g007670"/>
</dbReference>
<evidence type="ECO:0000259" key="1">
    <source>
        <dbReference type="Pfam" id="PF00561"/>
    </source>
</evidence>
<reference evidence="2 4" key="1">
    <citation type="journal article" date="2011" name="Nature">
        <title>The Medicago genome provides insight into the evolution of rhizobial symbioses.</title>
        <authorList>
            <person name="Young N.D."/>
            <person name="Debelle F."/>
            <person name="Oldroyd G.E."/>
            <person name="Geurts R."/>
            <person name="Cannon S.B."/>
            <person name="Udvardi M.K."/>
            <person name="Benedito V.A."/>
            <person name="Mayer K.F."/>
            <person name="Gouzy J."/>
            <person name="Schoof H."/>
            <person name="Van de Peer Y."/>
            <person name="Proost S."/>
            <person name="Cook D.R."/>
            <person name="Meyers B.C."/>
            <person name="Spannagl M."/>
            <person name="Cheung F."/>
            <person name="De Mita S."/>
            <person name="Krishnakumar V."/>
            <person name="Gundlach H."/>
            <person name="Zhou S."/>
            <person name="Mudge J."/>
            <person name="Bharti A.K."/>
            <person name="Murray J.D."/>
            <person name="Naoumkina M.A."/>
            <person name="Rosen B."/>
            <person name="Silverstein K.A."/>
            <person name="Tang H."/>
            <person name="Rombauts S."/>
            <person name="Zhao P.X."/>
            <person name="Zhou P."/>
            <person name="Barbe V."/>
            <person name="Bardou P."/>
            <person name="Bechner M."/>
            <person name="Bellec A."/>
            <person name="Berger A."/>
            <person name="Berges H."/>
            <person name="Bidwell S."/>
            <person name="Bisseling T."/>
            <person name="Choisne N."/>
            <person name="Couloux A."/>
            <person name="Denny R."/>
            <person name="Deshpande S."/>
            <person name="Dai X."/>
            <person name="Doyle J.J."/>
            <person name="Dudez A.M."/>
            <person name="Farmer A.D."/>
            <person name="Fouteau S."/>
            <person name="Franken C."/>
            <person name="Gibelin C."/>
            <person name="Gish J."/>
            <person name="Goldstein S."/>
            <person name="Gonzalez A.J."/>
            <person name="Green P.J."/>
            <person name="Hallab A."/>
            <person name="Hartog M."/>
            <person name="Hua A."/>
            <person name="Humphray S.J."/>
            <person name="Jeong D.H."/>
            <person name="Jing Y."/>
            <person name="Jocker A."/>
            <person name="Kenton S.M."/>
            <person name="Kim D.J."/>
            <person name="Klee K."/>
            <person name="Lai H."/>
            <person name="Lang C."/>
            <person name="Lin S."/>
            <person name="Macmil S.L."/>
            <person name="Magdelenat G."/>
            <person name="Matthews L."/>
            <person name="McCorrison J."/>
            <person name="Monaghan E.L."/>
            <person name="Mun J.H."/>
            <person name="Najar F.Z."/>
            <person name="Nicholson C."/>
            <person name="Noirot C."/>
            <person name="O'Bleness M."/>
            <person name="Paule C.R."/>
            <person name="Poulain J."/>
            <person name="Prion F."/>
            <person name="Qin B."/>
            <person name="Qu C."/>
            <person name="Retzel E.F."/>
            <person name="Riddle C."/>
            <person name="Sallet E."/>
            <person name="Samain S."/>
            <person name="Samson N."/>
            <person name="Sanders I."/>
            <person name="Saurat O."/>
            <person name="Scarpelli C."/>
            <person name="Schiex T."/>
            <person name="Segurens B."/>
            <person name="Severin A.J."/>
            <person name="Sherrier D.J."/>
            <person name="Shi R."/>
            <person name="Sims S."/>
            <person name="Singer S.R."/>
            <person name="Sinharoy S."/>
            <person name="Sterck L."/>
            <person name="Viollet A."/>
            <person name="Wang B.B."/>
            <person name="Wang K."/>
            <person name="Wang M."/>
            <person name="Wang X."/>
            <person name="Warfsmann J."/>
            <person name="Weissenbach J."/>
            <person name="White D.D."/>
            <person name="White J.D."/>
            <person name="Wiley G.B."/>
            <person name="Wincker P."/>
            <person name="Xing Y."/>
            <person name="Yang L."/>
            <person name="Yao Z."/>
            <person name="Ying F."/>
            <person name="Zhai J."/>
            <person name="Zhou L."/>
            <person name="Zuber A."/>
            <person name="Denarie J."/>
            <person name="Dixon R.A."/>
            <person name="May G.D."/>
            <person name="Schwartz D.C."/>
            <person name="Rogers J."/>
            <person name="Quetier F."/>
            <person name="Town C.D."/>
            <person name="Roe B.A."/>
        </authorList>
    </citation>
    <scope>NUCLEOTIDE SEQUENCE [LARGE SCALE GENOMIC DNA]</scope>
    <source>
        <strain evidence="2">A17</strain>
        <strain evidence="3 4">cv. Jemalong A17</strain>
    </source>
</reference>
<name>A0A072TL82_MEDTR</name>
<sequence>MFKQEKHFVLIHGGIHGAWCWYKVATDLKSAGHKVTALDMAACGTNPKQMQEVHSISEYHQPLMTFMESLPLEEKVVLVGHSLGGLSVSIAMENYPHKIFVAVFITATVVTQNLTYPAFLQEDLTLALSLVRPLPPFLSDADLLMKQTTVTNENNGMVPKIFIISENDNLQTKDFQEWIIETTGPYAKVKMIEGSDHMVMLSNPTKLSSELLNISYNY</sequence>
<dbReference type="InterPro" id="IPR029058">
    <property type="entry name" value="AB_hydrolase_fold"/>
</dbReference>
<dbReference type="Gene3D" id="3.40.50.1820">
    <property type="entry name" value="alpha/beta hydrolase"/>
    <property type="match status" value="1"/>
</dbReference>
<dbReference type="InterPro" id="IPR045889">
    <property type="entry name" value="MES/HNL"/>
</dbReference>
<dbReference type="OrthoDB" id="408373at2759"/>
<dbReference type="Pfam" id="PF00561">
    <property type="entry name" value="Abhydrolase_1"/>
    <property type="match status" value="1"/>
</dbReference>
<keyword evidence="2" id="KW-0378">Hydrolase</keyword>
<dbReference type="PANTHER" id="PTHR10992:SF1077">
    <property type="entry name" value="ALPHA_BETA FOLD HYDROLASE"/>
    <property type="match status" value="1"/>
</dbReference>
<dbReference type="HOGENOM" id="CLU_046066_0_3_1"/>